<evidence type="ECO:0000256" key="3">
    <source>
        <dbReference type="ARBA" id="ARBA00023098"/>
    </source>
</evidence>
<dbReference type="OrthoDB" id="540503at2759"/>
<feature type="compositionally biased region" description="Low complexity" evidence="4">
    <location>
        <begin position="78"/>
        <end position="87"/>
    </location>
</feature>
<dbReference type="PANTHER" id="PTHR10556">
    <property type="entry name" value="3-OXO-5-ALPHA-STEROID 4-DEHYDROGENASE"/>
    <property type="match status" value="1"/>
</dbReference>
<dbReference type="InterPro" id="IPR039357">
    <property type="entry name" value="SRD5A/TECR"/>
</dbReference>
<evidence type="ECO:0000313" key="5">
    <source>
        <dbReference type="EMBL" id="KZP09000.1"/>
    </source>
</evidence>
<sequence>MAITATVPESSSPSTRDTARPDLVILVCPVFAPVQKIQCHIREAEEKKIVESNEREKEGKKGLKASGHDPAPRRANTSAHAPAVALASPPPSSRQDGPTARGLPYTVQIPGRAYTGVGTALAVKYPKVRQLYLDRQNLAVAGSTAALESDDGREDLGPQIRWKTVFLIEYAGSLFIHTAFYHLLKLVYVQDVQHSQLQKVVYAFVMIHFVKRELETPFDHRFSHGTSPITDPARRITTLAPGLSSPPPPAASPPPRARPTSRAPSARTPTSSGPTPTSSSLLACNGPSF</sequence>
<gene>
    <name evidence="5" type="ORF">FIBSPDRAFT_938657</name>
</gene>
<feature type="compositionally biased region" description="Basic and acidic residues" evidence="4">
    <location>
        <begin position="50"/>
        <end position="72"/>
    </location>
</feature>
<organism evidence="5 6">
    <name type="scientific">Athelia psychrophila</name>
    <dbReference type="NCBI Taxonomy" id="1759441"/>
    <lineage>
        <taxon>Eukaryota</taxon>
        <taxon>Fungi</taxon>
        <taxon>Dikarya</taxon>
        <taxon>Basidiomycota</taxon>
        <taxon>Agaricomycotina</taxon>
        <taxon>Agaricomycetes</taxon>
        <taxon>Agaricomycetidae</taxon>
        <taxon>Atheliales</taxon>
        <taxon>Atheliaceae</taxon>
        <taxon>Athelia</taxon>
    </lineage>
</organism>
<keyword evidence="2" id="KW-0560">Oxidoreductase</keyword>
<evidence type="ECO:0000256" key="1">
    <source>
        <dbReference type="ARBA" id="ARBA00022516"/>
    </source>
</evidence>
<proteinExistence type="predicted"/>
<feature type="region of interest" description="Disordered" evidence="4">
    <location>
        <begin position="50"/>
        <end position="102"/>
    </location>
</feature>
<keyword evidence="3" id="KW-0443">Lipid metabolism</keyword>
<dbReference type="Proteomes" id="UP000076532">
    <property type="component" value="Unassembled WGS sequence"/>
</dbReference>
<evidence type="ECO:0000256" key="4">
    <source>
        <dbReference type="SAM" id="MobiDB-lite"/>
    </source>
</evidence>
<name>A0A165XXM8_9AGAM</name>
<feature type="compositionally biased region" description="Pro residues" evidence="4">
    <location>
        <begin position="244"/>
        <end position="257"/>
    </location>
</feature>
<dbReference type="GO" id="GO:0042761">
    <property type="term" value="P:very long-chain fatty acid biosynthetic process"/>
    <property type="evidence" value="ECO:0007669"/>
    <property type="project" value="TreeGrafter"/>
</dbReference>
<dbReference type="PANTHER" id="PTHR10556:SF28">
    <property type="entry name" value="VERY-LONG-CHAIN ENOYL-COA REDUCTASE"/>
    <property type="match status" value="1"/>
</dbReference>
<protein>
    <submittedName>
        <fullName evidence="5">Uncharacterized protein</fullName>
    </submittedName>
</protein>
<feature type="compositionally biased region" description="Low complexity" evidence="4">
    <location>
        <begin position="258"/>
        <end position="280"/>
    </location>
</feature>
<dbReference type="STRING" id="436010.A0A165XXM8"/>
<dbReference type="GO" id="GO:0016491">
    <property type="term" value="F:oxidoreductase activity"/>
    <property type="evidence" value="ECO:0007669"/>
    <property type="project" value="UniProtKB-KW"/>
</dbReference>
<dbReference type="AlphaFoldDB" id="A0A165XXM8"/>
<accession>A0A165XXM8</accession>
<reference evidence="5 6" key="1">
    <citation type="journal article" date="2016" name="Mol. Biol. Evol.">
        <title>Comparative Genomics of Early-Diverging Mushroom-Forming Fungi Provides Insights into the Origins of Lignocellulose Decay Capabilities.</title>
        <authorList>
            <person name="Nagy L.G."/>
            <person name="Riley R."/>
            <person name="Tritt A."/>
            <person name="Adam C."/>
            <person name="Daum C."/>
            <person name="Floudas D."/>
            <person name="Sun H."/>
            <person name="Yadav J.S."/>
            <person name="Pangilinan J."/>
            <person name="Larsson K.H."/>
            <person name="Matsuura K."/>
            <person name="Barry K."/>
            <person name="Labutti K."/>
            <person name="Kuo R."/>
            <person name="Ohm R.A."/>
            <person name="Bhattacharya S.S."/>
            <person name="Shirouzu T."/>
            <person name="Yoshinaga Y."/>
            <person name="Martin F.M."/>
            <person name="Grigoriev I.V."/>
            <person name="Hibbett D.S."/>
        </authorList>
    </citation>
    <scope>NUCLEOTIDE SEQUENCE [LARGE SCALE GENOMIC DNA]</scope>
    <source>
        <strain evidence="5 6">CBS 109695</strain>
    </source>
</reference>
<keyword evidence="6" id="KW-1185">Reference proteome</keyword>
<keyword evidence="1" id="KW-0444">Lipid biosynthesis</keyword>
<evidence type="ECO:0000313" key="6">
    <source>
        <dbReference type="Proteomes" id="UP000076532"/>
    </source>
</evidence>
<evidence type="ECO:0000256" key="2">
    <source>
        <dbReference type="ARBA" id="ARBA00023002"/>
    </source>
</evidence>
<dbReference type="EMBL" id="KV417709">
    <property type="protein sequence ID" value="KZP09000.1"/>
    <property type="molecule type" value="Genomic_DNA"/>
</dbReference>
<feature type="region of interest" description="Disordered" evidence="4">
    <location>
        <begin position="220"/>
        <end position="289"/>
    </location>
</feature>